<evidence type="ECO:0000313" key="2">
    <source>
        <dbReference type="Proteomes" id="UP001139648"/>
    </source>
</evidence>
<reference evidence="1" key="1">
    <citation type="submission" date="2022-06" db="EMBL/GenBank/DDBJ databases">
        <title>Sequencing the genomes of 1000 actinobacteria strains.</title>
        <authorList>
            <person name="Klenk H.-P."/>
        </authorList>
    </citation>
    <scope>NUCLEOTIDE SEQUENCE</scope>
    <source>
        <strain evidence="1">DSM 46694</strain>
    </source>
</reference>
<dbReference type="RefSeq" id="WP_253739859.1">
    <property type="nucleotide sequence ID" value="NZ_BAABKA010000009.1"/>
</dbReference>
<evidence type="ECO:0000313" key="1">
    <source>
        <dbReference type="EMBL" id="MCP2353361.1"/>
    </source>
</evidence>
<dbReference type="AlphaFoldDB" id="A0A9X2G6U7"/>
<comment type="caution">
    <text evidence="1">The sequence shown here is derived from an EMBL/GenBank/DDBJ whole genome shotgun (WGS) entry which is preliminary data.</text>
</comment>
<dbReference type="Proteomes" id="UP001139648">
    <property type="component" value="Unassembled WGS sequence"/>
</dbReference>
<name>A0A9X2G6U7_9ACTN</name>
<accession>A0A9X2G6U7</accession>
<dbReference type="EMBL" id="JAMZEB010000001">
    <property type="protein sequence ID" value="MCP2353361.1"/>
    <property type="molecule type" value="Genomic_DNA"/>
</dbReference>
<gene>
    <name evidence="1" type="ORF">HD597_000381</name>
</gene>
<keyword evidence="2" id="KW-1185">Reference proteome</keyword>
<organism evidence="1 2">
    <name type="scientific">Nonomuraea thailandensis</name>
    <dbReference type="NCBI Taxonomy" id="1188745"/>
    <lineage>
        <taxon>Bacteria</taxon>
        <taxon>Bacillati</taxon>
        <taxon>Actinomycetota</taxon>
        <taxon>Actinomycetes</taxon>
        <taxon>Streptosporangiales</taxon>
        <taxon>Streptosporangiaceae</taxon>
        <taxon>Nonomuraea</taxon>
    </lineage>
</organism>
<evidence type="ECO:0008006" key="3">
    <source>
        <dbReference type="Google" id="ProtNLM"/>
    </source>
</evidence>
<sequence length="168" mass="18288">MVSWPVSGSAPGSHKLICEDSLHEQNAYDGAPAVTRRLIGEVSVREDVLFLPDEQSAERARTGPLGWDGSCPFDEDQQSYSIDPRLERFTSGPWTGEIRTFAVQHPNPSRRHKGTERQSVAHVAVGVRHGTTMVYLRWQGPAGTDPAAALRTGHAAIMHTLGRLPVGG</sequence>
<protein>
    <recommendedName>
        <fullName evidence="3">DUF3558 domain-containing protein</fullName>
    </recommendedName>
</protein>
<proteinExistence type="predicted"/>